<name>A0A8K0G3Z4_IGNLU</name>
<dbReference type="EMBL" id="VTPC01090033">
    <property type="protein sequence ID" value="KAF2885121.1"/>
    <property type="molecule type" value="Genomic_DNA"/>
</dbReference>
<evidence type="ECO:0000313" key="2">
    <source>
        <dbReference type="EMBL" id="KAF2885121.1"/>
    </source>
</evidence>
<gene>
    <name evidence="2" type="ORF">ILUMI_21055</name>
</gene>
<evidence type="ECO:0000313" key="3">
    <source>
        <dbReference type="Proteomes" id="UP000801492"/>
    </source>
</evidence>
<organism evidence="2 3">
    <name type="scientific">Ignelater luminosus</name>
    <name type="common">Cucubano</name>
    <name type="synonym">Pyrophorus luminosus</name>
    <dbReference type="NCBI Taxonomy" id="2038154"/>
    <lineage>
        <taxon>Eukaryota</taxon>
        <taxon>Metazoa</taxon>
        <taxon>Ecdysozoa</taxon>
        <taxon>Arthropoda</taxon>
        <taxon>Hexapoda</taxon>
        <taxon>Insecta</taxon>
        <taxon>Pterygota</taxon>
        <taxon>Neoptera</taxon>
        <taxon>Endopterygota</taxon>
        <taxon>Coleoptera</taxon>
        <taxon>Polyphaga</taxon>
        <taxon>Elateriformia</taxon>
        <taxon>Elateroidea</taxon>
        <taxon>Elateridae</taxon>
        <taxon>Agrypninae</taxon>
        <taxon>Pyrophorini</taxon>
        <taxon>Ignelater</taxon>
    </lineage>
</organism>
<protein>
    <recommendedName>
        <fullName evidence="1">Transposable element P transposase-like GTP-binding insertion domain-containing protein</fullName>
    </recommendedName>
</protein>
<dbReference type="AlphaFoldDB" id="A0A8K0G3Z4"/>
<comment type="caution">
    <text evidence="2">The sequence shown here is derived from an EMBL/GenBank/DDBJ whole genome shotgun (WGS) entry which is preliminary data.</text>
</comment>
<keyword evidence="3" id="KW-1185">Reference proteome</keyword>
<dbReference type="OrthoDB" id="6764571at2759"/>
<dbReference type="InterPro" id="IPR048366">
    <property type="entry name" value="TNP-like_GBD"/>
</dbReference>
<accession>A0A8K0G3Z4</accession>
<reference evidence="2" key="1">
    <citation type="submission" date="2019-08" db="EMBL/GenBank/DDBJ databases">
        <title>The genome of the North American firefly Photinus pyralis.</title>
        <authorList>
            <consortium name="Photinus pyralis genome working group"/>
            <person name="Fallon T.R."/>
            <person name="Sander Lower S.E."/>
            <person name="Weng J.-K."/>
        </authorList>
    </citation>
    <scope>NUCLEOTIDE SEQUENCE</scope>
    <source>
        <strain evidence="2">TRF0915ILg1</strain>
        <tissue evidence="2">Whole body</tissue>
    </source>
</reference>
<feature type="non-terminal residue" evidence="2">
    <location>
        <position position="1"/>
    </location>
</feature>
<sequence>MKVKYASQVFGATVAAGLNCYISLGQLPNEATATATFVKLVDTLFDILNSWEFGASKFSNRPFMGSNYQIEFLKQMLNLFQELNSSRCHQQHEIYHRMANYHICCFKPVGRFKKNLFGNNRNPTPIQFVRGFKRLFAINYFMQAEGSNCIDDLDSVLVTINNEYMKRLDLVVTSPSSPPPAVHIDVVDYRHWDNVTEQNGFEYVTGYLARKCCERHSCDLRIGYIFGSG</sequence>
<feature type="domain" description="Transposable element P transposase-like GTP-binding insertion" evidence="1">
    <location>
        <begin position="1"/>
        <end position="58"/>
    </location>
</feature>
<dbReference type="Pfam" id="PF21788">
    <property type="entry name" value="TNP-like_GBD"/>
    <property type="match status" value="1"/>
</dbReference>
<dbReference type="Proteomes" id="UP000801492">
    <property type="component" value="Unassembled WGS sequence"/>
</dbReference>
<proteinExistence type="predicted"/>
<evidence type="ECO:0000259" key="1">
    <source>
        <dbReference type="Pfam" id="PF21788"/>
    </source>
</evidence>